<evidence type="ECO:0000313" key="2">
    <source>
        <dbReference type="EMBL" id="MDV2077801.1"/>
    </source>
</evidence>
<dbReference type="InterPro" id="IPR016181">
    <property type="entry name" value="Acyl_CoA_acyltransferase"/>
</dbReference>
<dbReference type="PANTHER" id="PTHR43617">
    <property type="entry name" value="L-AMINO ACID N-ACETYLTRANSFERASE"/>
    <property type="match status" value="1"/>
</dbReference>
<dbReference type="SUPFAM" id="SSF55729">
    <property type="entry name" value="Acyl-CoA N-acyltransferases (Nat)"/>
    <property type="match status" value="1"/>
</dbReference>
<dbReference type="RefSeq" id="WP_316972680.1">
    <property type="nucleotide sequence ID" value="NZ_JAWIIJ010000002.1"/>
</dbReference>
<reference evidence="2 3" key="1">
    <citation type="submission" date="2023-10" db="EMBL/GenBank/DDBJ databases">
        <title>Characteristics and mechanism of a salt-tolerant marine origin heterotrophic nitrifying- aerobic denitrifying bacteria Marinobacter xestospongiae HN1.</title>
        <authorList>
            <person name="Qi R."/>
        </authorList>
    </citation>
    <scope>NUCLEOTIDE SEQUENCE [LARGE SCALE GENOMIC DNA]</scope>
    <source>
        <strain evidence="2 3">HN1</strain>
    </source>
</reference>
<feature type="domain" description="N-acetyltransferase" evidence="1">
    <location>
        <begin position="3"/>
        <end position="156"/>
    </location>
</feature>
<dbReference type="PROSITE" id="PS51186">
    <property type="entry name" value="GNAT"/>
    <property type="match status" value="1"/>
</dbReference>
<dbReference type="GO" id="GO:0016746">
    <property type="term" value="F:acyltransferase activity"/>
    <property type="evidence" value="ECO:0007669"/>
    <property type="project" value="UniProtKB-KW"/>
</dbReference>
<dbReference type="EC" id="2.3.1.-" evidence="2"/>
<dbReference type="Pfam" id="PF00583">
    <property type="entry name" value="Acetyltransf_1"/>
    <property type="match status" value="1"/>
</dbReference>
<keyword evidence="2" id="KW-0808">Transferase</keyword>
<protein>
    <submittedName>
        <fullName evidence="2">N-acetyltransferase</fullName>
        <ecNumber evidence="2">2.3.1.-</ecNumber>
    </submittedName>
</protein>
<keyword evidence="2" id="KW-0012">Acyltransferase</keyword>
<proteinExistence type="predicted"/>
<comment type="caution">
    <text evidence="2">The sequence shown here is derived from an EMBL/GenBank/DDBJ whole genome shotgun (WGS) entry which is preliminary data.</text>
</comment>
<dbReference type="Proteomes" id="UP001269819">
    <property type="component" value="Unassembled WGS sequence"/>
</dbReference>
<dbReference type="Gene3D" id="3.40.630.30">
    <property type="match status" value="1"/>
</dbReference>
<evidence type="ECO:0000313" key="3">
    <source>
        <dbReference type="Proteomes" id="UP001269819"/>
    </source>
</evidence>
<keyword evidence="3" id="KW-1185">Reference proteome</keyword>
<dbReference type="PANTHER" id="PTHR43617:SF2">
    <property type="entry name" value="UPF0039 PROTEIN SLL0451"/>
    <property type="match status" value="1"/>
</dbReference>
<name>A0ABU3VU51_9GAMM</name>
<dbReference type="InterPro" id="IPR050276">
    <property type="entry name" value="MshD_Acetyltransferase"/>
</dbReference>
<sequence length="168" mass="18454">MDIQIRNESKDDAEQIHLVTVRAFQDAPHTDHTEQFIVKALREADALFLSLVAESKGHIIGHVAISPVRISDDTPNWLGLGPISVLPEYQGKGVGSELMEHAIAEIREQGAAGCVVLGDPDYYGRFGFRVVDGLVFPGVPADYFQALSFYGEFPQGHVTYHEAFSAQD</sequence>
<dbReference type="CDD" id="cd04301">
    <property type="entry name" value="NAT_SF"/>
    <property type="match status" value="1"/>
</dbReference>
<organism evidence="2 3">
    <name type="scientific">Marinobacter xestospongiae</name>
    <dbReference type="NCBI Taxonomy" id="994319"/>
    <lineage>
        <taxon>Bacteria</taxon>
        <taxon>Pseudomonadati</taxon>
        <taxon>Pseudomonadota</taxon>
        <taxon>Gammaproteobacteria</taxon>
        <taxon>Pseudomonadales</taxon>
        <taxon>Marinobacteraceae</taxon>
        <taxon>Marinobacter</taxon>
    </lineage>
</organism>
<evidence type="ECO:0000259" key="1">
    <source>
        <dbReference type="PROSITE" id="PS51186"/>
    </source>
</evidence>
<dbReference type="InterPro" id="IPR000182">
    <property type="entry name" value="GNAT_dom"/>
</dbReference>
<gene>
    <name evidence="2" type="ORF">RYS15_03870</name>
</gene>
<accession>A0ABU3VU51</accession>
<dbReference type="EMBL" id="JAWIIJ010000002">
    <property type="protein sequence ID" value="MDV2077801.1"/>
    <property type="molecule type" value="Genomic_DNA"/>
</dbReference>